<dbReference type="InterPro" id="IPR045114">
    <property type="entry name" value="Csn12-like"/>
</dbReference>
<dbReference type="AlphaFoldDB" id="W7TST0"/>
<dbReference type="PANTHER" id="PTHR12732:SF0">
    <property type="entry name" value="PCI DOMAIN-CONTAINING PROTEIN 2"/>
    <property type="match status" value="1"/>
</dbReference>
<protein>
    <submittedName>
        <fullName evidence="2">Pci domain-containing protein 2</fullName>
    </submittedName>
</protein>
<organism evidence="2 3">
    <name type="scientific">Nannochloropsis gaditana</name>
    <dbReference type="NCBI Taxonomy" id="72520"/>
    <lineage>
        <taxon>Eukaryota</taxon>
        <taxon>Sar</taxon>
        <taxon>Stramenopiles</taxon>
        <taxon>Ochrophyta</taxon>
        <taxon>Eustigmatophyceae</taxon>
        <taxon>Eustigmatales</taxon>
        <taxon>Monodopsidaceae</taxon>
        <taxon>Nannochloropsis</taxon>
    </lineage>
</organism>
<keyword evidence="3" id="KW-1185">Reference proteome</keyword>
<dbReference type="Pfam" id="PF01399">
    <property type="entry name" value="PCI"/>
    <property type="match status" value="1"/>
</dbReference>
<accession>W7TST0</accession>
<sequence>MKKKEVINILILIVALGHLFGIHCGIIHNTTLQPAFQMLFRKVTAYLDAVTEASRQEDGTALTHLFSYDCLSHGLGHQFARMDVRQAIRNNAAVKRVAHVPELLEPFLRAAGCLADQEVEKAFEHHRSAFVLAGDLYKDLQEEWLLNLMRKLARGLRLLAQKVDKEKVRFDPIMNEAVKAISDKFRLFGTVTASGRRRVALMLANEQIICYLQLNNPRQCKPLTDWADARHKLTDDDFTSGEFAQADAVTYHFLRARLFLLDTNYIEAERFLTYAFRHCPAAAHRNKRTILSYMVPVKLNLGLLPRRGLLERFQLKEFEALVAALRDGDFRLYQEQLDKYQDDFIARGVYIILEKLKLFVYRNFFKKIWVLKGKESRLSIELIMRLHQGLDPASDVDIDEIECLLANLIYKGSIRGYIAHEKRILVLSKDKPFPSPQS</sequence>
<dbReference type="PANTHER" id="PTHR12732">
    <property type="entry name" value="UNCHARACTERIZED PROTEASOME COMPONENT REGION PCI-CONTAINING"/>
    <property type="match status" value="1"/>
</dbReference>
<dbReference type="PROSITE" id="PS50250">
    <property type="entry name" value="PCI"/>
    <property type="match status" value="1"/>
</dbReference>
<feature type="domain" description="PCI" evidence="1">
    <location>
        <begin position="249"/>
        <end position="432"/>
    </location>
</feature>
<dbReference type="GO" id="GO:0003690">
    <property type="term" value="F:double-stranded DNA binding"/>
    <property type="evidence" value="ECO:0007669"/>
    <property type="project" value="InterPro"/>
</dbReference>
<reference evidence="2 3" key="1">
    <citation type="journal article" date="2014" name="Mol. Plant">
        <title>Chromosome Scale Genome Assembly and Transcriptome Profiling of Nannochloropsis gaditana in Nitrogen Depletion.</title>
        <authorList>
            <person name="Corteggiani Carpinelli E."/>
            <person name="Telatin A."/>
            <person name="Vitulo N."/>
            <person name="Forcato C."/>
            <person name="D'Angelo M."/>
            <person name="Schiavon R."/>
            <person name="Vezzi A."/>
            <person name="Giacometti G.M."/>
            <person name="Morosinotto T."/>
            <person name="Valle G."/>
        </authorList>
    </citation>
    <scope>NUCLEOTIDE SEQUENCE [LARGE SCALE GENOMIC DNA]</scope>
    <source>
        <strain evidence="2 3">B-31</strain>
    </source>
</reference>
<evidence type="ECO:0000313" key="2">
    <source>
        <dbReference type="EMBL" id="EWM26588.1"/>
    </source>
</evidence>
<name>W7TST0_9STRA</name>
<proteinExistence type="predicted"/>
<evidence type="ECO:0000313" key="3">
    <source>
        <dbReference type="Proteomes" id="UP000019335"/>
    </source>
</evidence>
<gene>
    <name evidence="2" type="ORF">Naga_100001g73</name>
</gene>
<dbReference type="EMBL" id="AZIL01000609">
    <property type="protein sequence ID" value="EWM26588.1"/>
    <property type="molecule type" value="Genomic_DNA"/>
</dbReference>
<dbReference type="SMART" id="SM00753">
    <property type="entry name" value="PAM"/>
    <property type="match status" value="1"/>
</dbReference>
<dbReference type="GO" id="GO:0006368">
    <property type="term" value="P:transcription elongation by RNA polymerase II"/>
    <property type="evidence" value="ECO:0007669"/>
    <property type="project" value="TreeGrafter"/>
</dbReference>
<dbReference type="Gene3D" id="1.10.10.10">
    <property type="entry name" value="Winged helix-like DNA-binding domain superfamily/Winged helix DNA-binding domain"/>
    <property type="match status" value="1"/>
</dbReference>
<dbReference type="GO" id="GO:0016973">
    <property type="term" value="P:poly(A)+ mRNA export from nucleus"/>
    <property type="evidence" value="ECO:0007669"/>
    <property type="project" value="TreeGrafter"/>
</dbReference>
<dbReference type="GO" id="GO:0070390">
    <property type="term" value="C:transcription export complex 2"/>
    <property type="evidence" value="ECO:0007669"/>
    <property type="project" value="TreeGrafter"/>
</dbReference>
<dbReference type="Proteomes" id="UP000019335">
    <property type="component" value="Chromosome 8"/>
</dbReference>
<dbReference type="GO" id="GO:0003723">
    <property type="term" value="F:RNA binding"/>
    <property type="evidence" value="ECO:0007669"/>
    <property type="project" value="InterPro"/>
</dbReference>
<evidence type="ECO:0000259" key="1">
    <source>
        <dbReference type="PROSITE" id="PS50250"/>
    </source>
</evidence>
<comment type="caution">
    <text evidence="2">The sequence shown here is derived from an EMBL/GenBank/DDBJ whole genome shotgun (WGS) entry which is preliminary data.</text>
</comment>
<dbReference type="GO" id="GO:0000973">
    <property type="term" value="P:post-transcriptional tethering of RNA polymerase II gene DNA at nuclear periphery"/>
    <property type="evidence" value="ECO:0007669"/>
    <property type="project" value="TreeGrafter"/>
</dbReference>
<dbReference type="InterPro" id="IPR036388">
    <property type="entry name" value="WH-like_DNA-bd_sf"/>
</dbReference>
<dbReference type="InterPro" id="IPR000717">
    <property type="entry name" value="PCI_dom"/>
</dbReference>
<dbReference type="OrthoDB" id="10252687at2759"/>